<name>A0ABR4EA76_9PEZI</name>
<accession>A0ABR4EA76</accession>
<gene>
    <name evidence="1" type="ORF">FJTKL_13531</name>
</gene>
<sequence length="90" mass="10382">MRPAILPVDADKNPTDFSRRFGIYLRDDPPENPPWVDLDPDIFPDAIPNVRWRFGDQEGTYSTGDDRIWAVIQPALQYAGRILASNHPFW</sequence>
<comment type="caution">
    <text evidence="1">The sequence shown here is derived from an EMBL/GenBank/DDBJ whole genome shotgun (WGS) entry which is preliminary data.</text>
</comment>
<proteinExistence type="predicted"/>
<evidence type="ECO:0000313" key="2">
    <source>
        <dbReference type="Proteomes" id="UP001600888"/>
    </source>
</evidence>
<dbReference type="EMBL" id="JBAWTH010000077">
    <property type="protein sequence ID" value="KAL2279327.1"/>
    <property type="molecule type" value="Genomic_DNA"/>
</dbReference>
<evidence type="ECO:0000313" key="1">
    <source>
        <dbReference type="EMBL" id="KAL2279327.1"/>
    </source>
</evidence>
<reference evidence="1 2" key="1">
    <citation type="submission" date="2024-03" db="EMBL/GenBank/DDBJ databases">
        <title>A high-quality draft genome sequence of Diaporthe vaccinii, a causative agent of upright dieback and viscid rot disease in cranberry plants.</title>
        <authorList>
            <person name="Sarrasin M."/>
            <person name="Lang B.F."/>
            <person name="Burger G."/>
        </authorList>
    </citation>
    <scope>NUCLEOTIDE SEQUENCE [LARGE SCALE GENOMIC DNA]</scope>
    <source>
        <strain evidence="1 2">IS7</strain>
    </source>
</reference>
<organism evidence="1 2">
    <name type="scientific">Diaporthe vaccinii</name>
    <dbReference type="NCBI Taxonomy" id="105482"/>
    <lineage>
        <taxon>Eukaryota</taxon>
        <taxon>Fungi</taxon>
        <taxon>Dikarya</taxon>
        <taxon>Ascomycota</taxon>
        <taxon>Pezizomycotina</taxon>
        <taxon>Sordariomycetes</taxon>
        <taxon>Sordariomycetidae</taxon>
        <taxon>Diaporthales</taxon>
        <taxon>Diaporthaceae</taxon>
        <taxon>Diaporthe</taxon>
        <taxon>Diaporthe eres species complex</taxon>
    </lineage>
</organism>
<dbReference type="Proteomes" id="UP001600888">
    <property type="component" value="Unassembled WGS sequence"/>
</dbReference>
<keyword evidence="2" id="KW-1185">Reference proteome</keyword>
<protein>
    <submittedName>
        <fullName evidence="1">Uncharacterized protein</fullName>
    </submittedName>
</protein>